<reference evidence="1 3" key="1">
    <citation type="submission" date="2016-10" db="EMBL/GenBank/DDBJ databases">
        <authorList>
            <person name="Varghese N."/>
            <person name="Submissions S."/>
        </authorList>
    </citation>
    <scope>NUCLEOTIDE SEQUENCE [LARGE SCALE GENOMIC DNA]</scope>
    <source>
        <strain evidence="1 3">UNC380MFSha3.1</strain>
    </source>
</reference>
<sequence>MSILMEGPPVSEAVRLLPVGAGLWRVLDAAGRALGHLATREDGARFAALRFHAASAGFREVGTFWSAAEAVECLRLSR</sequence>
<dbReference type="RefSeq" id="WP_051526144.1">
    <property type="nucleotide sequence ID" value="NZ_BKAH01000001.1"/>
</dbReference>
<evidence type="ECO:0000313" key="1">
    <source>
        <dbReference type="EMBL" id="SFI29176.1"/>
    </source>
</evidence>
<evidence type="ECO:0000313" key="4">
    <source>
        <dbReference type="Proteomes" id="UP000321949"/>
    </source>
</evidence>
<evidence type="ECO:0000313" key="3">
    <source>
        <dbReference type="Proteomes" id="UP000198702"/>
    </source>
</evidence>
<dbReference type="Proteomes" id="UP000321949">
    <property type="component" value="Unassembled WGS sequence"/>
</dbReference>
<evidence type="ECO:0008006" key="5">
    <source>
        <dbReference type="Google" id="ProtNLM"/>
    </source>
</evidence>
<dbReference type="EMBL" id="VRSX01000002">
    <property type="protein sequence ID" value="TXK13975.1"/>
    <property type="molecule type" value="Genomic_DNA"/>
</dbReference>
<dbReference type="OrthoDB" id="5120662at2"/>
<keyword evidence="4" id="KW-1185">Reference proteome</keyword>
<accession>A0A5C8I7V3</accession>
<organism evidence="2 4">
    <name type="scientific">Microbacterium saccharophilum</name>
    <dbReference type="NCBI Taxonomy" id="1213358"/>
    <lineage>
        <taxon>Bacteria</taxon>
        <taxon>Bacillati</taxon>
        <taxon>Actinomycetota</taxon>
        <taxon>Actinomycetes</taxon>
        <taxon>Micrococcales</taxon>
        <taxon>Microbacteriaceae</taxon>
        <taxon>Microbacterium</taxon>
    </lineage>
</organism>
<dbReference type="AlphaFoldDB" id="A0A5C8I7V3"/>
<protein>
    <recommendedName>
        <fullName evidence="5">DNA mismatch repair protein</fullName>
    </recommendedName>
</protein>
<proteinExistence type="predicted"/>
<name>A0A5C8I7V3_9MICO</name>
<evidence type="ECO:0000313" key="2">
    <source>
        <dbReference type="EMBL" id="TXK13975.1"/>
    </source>
</evidence>
<comment type="caution">
    <text evidence="2">The sequence shown here is derived from an EMBL/GenBank/DDBJ whole genome shotgun (WGS) entry which is preliminary data.</text>
</comment>
<gene>
    <name evidence="2" type="ORF">FVP74_05095</name>
    <name evidence="1" type="ORF">SAMN04487751_0923</name>
</gene>
<dbReference type="Proteomes" id="UP000198702">
    <property type="component" value="Unassembled WGS sequence"/>
</dbReference>
<reference evidence="2 4" key="2">
    <citation type="submission" date="2019-08" db="EMBL/GenBank/DDBJ databases">
        <authorList>
            <person name="Dong K."/>
        </authorList>
    </citation>
    <scope>NUCLEOTIDE SEQUENCE [LARGE SCALE GENOMIC DNA]</scope>
    <source>
        <strain evidence="2 4">K-1</strain>
    </source>
</reference>
<dbReference type="EMBL" id="FOQZ01000001">
    <property type="protein sequence ID" value="SFI29176.1"/>
    <property type="molecule type" value="Genomic_DNA"/>
</dbReference>